<evidence type="ECO:0000256" key="1">
    <source>
        <dbReference type="SAM" id="Phobius"/>
    </source>
</evidence>
<dbReference type="RefSeq" id="WP_057799130.1">
    <property type="nucleotide sequence ID" value="NZ_BJZZ01000011.1"/>
</dbReference>
<dbReference type="EMBL" id="JQCQ01000012">
    <property type="protein sequence ID" value="KRO25338.1"/>
    <property type="molecule type" value="Genomic_DNA"/>
</dbReference>
<keyword evidence="3" id="KW-1185">Reference proteome</keyword>
<feature type="transmembrane region" description="Helical" evidence="1">
    <location>
        <begin position="159"/>
        <end position="175"/>
    </location>
</feature>
<dbReference type="PATRIC" id="fig|480391.4.peg.286"/>
<keyword evidence="1" id="KW-0812">Transmembrane</keyword>
<gene>
    <name evidence="2" type="ORF">IV88_GL000283</name>
</gene>
<dbReference type="Proteomes" id="UP000051249">
    <property type="component" value="Unassembled WGS sequence"/>
</dbReference>
<dbReference type="AlphaFoldDB" id="A0A0R2NQ78"/>
<name>A0A0R2NQ78_9LACO</name>
<sequence length="200" mass="22979">MPTIVVVLVIIYFIREQFSFGTVGRLEYIIIPIFALYQFLAVFKATQMDFVLLAIIAIISILISRFQANGSRVRIEKVATYWIDNDQGEQPIYKKQVTSQGGRRYLLGWGAIVLIQIILELFFGHEALNGSQIWGEVFKEIISDMFAWVHLGDACQGSWYIWALTGISSASYTYWMSRKSPAFRSVILKESHTVDYEEEK</sequence>
<evidence type="ECO:0000313" key="3">
    <source>
        <dbReference type="Proteomes" id="UP000051249"/>
    </source>
</evidence>
<accession>A0A0R2NQ78</accession>
<protein>
    <recommendedName>
        <fullName evidence="4">Hydrophobic protein</fullName>
    </recommendedName>
</protein>
<dbReference type="OrthoDB" id="2290888at2"/>
<feature type="transmembrane region" description="Helical" evidence="1">
    <location>
        <begin position="50"/>
        <end position="68"/>
    </location>
</feature>
<proteinExistence type="predicted"/>
<keyword evidence="1" id="KW-0472">Membrane</keyword>
<feature type="transmembrane region" description="Helical" evidence="1">
    <location>
        <begin position="26"/>
        <end position="44"/>
    </location>
</feature>
<evidence type="ECO:0000313" key="2">
    <source>
        <dbReference type="EMBL" id="KRO25338.1"/>
    </source>
</evidence>
<feature type="transmembrane region" description="Helical" evidence="1">
    <location>
        <begin position="105"/>
        <end position="124"/>
    </location>
</feature>
<organism evidence="2 3">
    <name type="scientific">Pediococcus argentinicus</name>
    <dbReference type="NCBI Taxonomy" id="480391"/>
    <lineage>
        <taxon>Bacteria</taxon>
        <taxon>Bacillati</taxon>
        <taxon>Bacillota</taxon>
        <taxon>Bacilli</taxon>
        <taxon>Lactobacillales</taxon>
        <taxon>Lactobacillaceae</taxon>
        <taxon>Pediococcus</taxon>
    </lineage>
</organism>
<reference evidence="2 3" key="1">
    <citation type="journal article" date="2015" name="Genome Announc.">
        <title>Expanding the biotechnology potential of lactobacilli through comparative genomics of 213 strains and associated genera.</title>
        <authorList>
            <person name="Sun Z."/>
            <person name="Harris H.M."/>
            <person name="McCann A."/>
            <person name="Guo C."/>
            <person name="Argimon S."/>
            <person name="Zhang W."/>
            <person name="Yang X."/>
            <person name="Jeffery I.B."/>
            <person name="Cooney J.C."/>
            <person name="Kagawa T.F."/>
            <person name="Liu W."/>
            <person name="Song Y."/>
            <person name="Salvetti E."/>
            <person name="Wrobel A."/>
            <person name="Rasinkangas P."/>
            <person name="Parkhill J."/>
            <person name="Rea M.C."/>
            <person name="O'Sullivan O."/>
            <person name="Ritari J."/>
            <person name="Douillard F.P."/>
            <person name="Paul Ross R."/>
            <person name="Yang R."/>
            <person name="Briner A.E."/>
            <person name="Felis G.E."/>
            <person name="de Vos W.M."/>
            <person name="Barrangou R."/>
            <person name="Klaenhammer T.R."/>
            <person name="Caufield P.W."/>
            <person name="Cui Y."/>
            <person name="Zhang H."/>
            <person name="O'Toole P.W."/>
        </authorList>
    </citation>
    <scope>NUCLEOTIDE SEQUENCE [LARGE SCALE GENOMIC DNA]</scope>
    <source>
        <strain evidence="2 3">DSM 23026</strain>
    </source>
</reference>
<evidence type="ECO:0008006" key="4">
    <source>
        <dbReference type="Google" id="ProtNLM"/>
    </source>
</evidence>
<comment type="caution">
    <text evidence="2">The sequence shown here is derived from an EMBL/GenBank/DDBJ whole genome shotgun (WGS) entry which is preliminary data.</text>
</comment>
<keyword evidence="1" id="KW-1133">Transmembrane helix</keyword>